<evidence type="ECO:0000313" key="3">
    <source>
        <dbReference type="Proteomes" id="UP001215598"/>
    </source>
</evidence>
<organism evidence="2 3">
    <name type="scientific">Mycena metata</name>
    <dbReference type="NCBI Taxonomy" id="1033252"/>
    <lineage>
        <taxon>Eukaryota</taxon>
        <taxon>Fungi</taxon>
        <taxon>Dikarya</taxon>
        <taxon>Basidiomycota</taxon>
        <taxon>Agaricomycotina</taxon>
        <taxon>Agaricomycetes</taxon>
        <taxon>Agaricomycetidae</taxon>
        <taxon>Agaricales</taxon>
        <taxon>Marasmiineae</taxon>
        <taxon>Mycenaceae</taxon>
        <taxon>Mycena</taxon>
    </lineage>
</organism>
<dbReference type="Proteomes" id="UP001215598">
    <property type="component" value="Unassembled WGS sequence"/>
</dbReference>
<keyword evidence="3" id="KW-1185">Reference proteome</keyword>
<comment type="caution">
    <text evidence="2">The sequence shown here is derived from an EMBL/GenBank/DDBJ whole genome shotgun (WGS) entry which is preliminary data.</text>
</comment>
<reference evidence="2" key="1">
    <citation type="submission" date="2023-03" db="EMBL/GenBank/DDBJ databases">
        <title>Massive genome expansion in bonnet fungi (Mycena s.s.) driven by repeated elements and novel gene families across ecological guilds.</title>
        <authorList>
            <consortium name="Lawrence Berkeley National Laboratory"/>
            <person name="Harder C.B."/>
            <person name="Miyauchi S."/>
            <person name="Viragh M."/>
            <person name="Kuo A."/>
            <person name="Thoen E."/>
            <person name="Andreopoulos B."/>
            <person name="Lu D."/>
            <person name="Skrede I."/>
            <person name="Drula E."/>
            <person name="Henrissat B."/>
            <person name="Morin E."/>
            <person name="Kohler A."/>
            <person name="Barry K."/>
            <person name="LaButti K."/>
            <person name="Morin E."/>
            <person name="Salamov A."/>
            <person name="Lipzen A."/>
            <person name="Mereny Z."/>
            <person name="Hegedus B."/>
            <person name="Baldrian P."/>
            <person name="Stursova M."/>
            <person name="Weitz H."/>
            <person name="Taylor A."/>
            <person name="Grigoriev I.V."/>
            <person name="Nagy L.G."/>
            <person name="Martin F."/>
            <person name="Kauserud H."/>
        </authorList>
    </citation>
    <scope>NUCLEOTIDE SEQUENCE</scope>
    <source>
        <strain evidence="2">CBHHK182m</strain>
    </source>
</reference>
<dbReference type="EMBL" id="JARKIB010000055">
    <property type="protein sequence ID" value="KAJ7753557.1"/>
    <property type="molecule type" value="Genomic_DNA"/>
</dbReference>
<evidence type="ECO:0000256" key="1">
    <source>
        <dbReference type="SAM" id="MobiDB-lite"/>
    </source>
</evidence>
<feature type="region of interest" description="Disordered" evidence="1">
    <location>
        <begin position="393"/>
        <end position="417"/>
    </location>
</feature>
<protein>
    <submittedName>
        <fullName evidence="2">Uncharacterized protein</fullName>
    </submittedName>
</protein>
<proteinExistence type="predicted"/>
<name>A0AAD7IZ05_9AGAR</name>
<feature type="region of interest" description="Disordered" evidence="1">
    <location>
        <begin position="322"/>
        <end position="368"/>
    </location>
</feature>
<gene>
    <name evidence="2" type="ORF">B0H16DRAFT_1459445</name>
</gene>
<dbReference type="AlphaFoldDB" id="A0AAD7IZ05"/>
<feature type="compositionally biased region" description="Basic and acidic residues" evidence="1">
    <location>
        <begin position="324"/>
        <end position="355"/>
    </location>
</feature>
<accession>A0AAD7IZ05</accession>
<sequence length="456" mass="50571">MARILQETADSVAERRLHMQDVVPLKNLINTILVAKKGKELQKLKTLRTVNLRLAEPVSVPNSSRFFNHVFVSPRYHGDIHTDDETPASHSVVRLRDTEQELIPKLWYYAQPSWETSKAQTQNPTFYDNASALVHHRPLEALQTIGFRQGKRQDGAELHTVLRAISPNATGEYSPRTVPVACKGDVTAVLAEVLNWDIRRLGCHQEARCEMGHGTAKKFGNLVFLADGKKADSRARRGLSAGMGSYDSHLGPQVLYGIMSLSETCGGDIEGGRRFGAAMVVGRKQEDGAKSASTREGCIHWRHYSYTATSTIHLQKRKKIAATHTRETIHGNAKPGREKTAKEKQRNRERKRVETYPRTPHSMTPDHMGAAPLLDALAIVSHTATRSILRTAPMRQREPARTAPPPHPPHSAHQCNSAHVRPGFVGVERESWMCTMVVTGRAVVTGSVVGPGRVHL</sequence>
<evidence type="ECO:0000313" key="2">
    <source>
        <dbReference type="EMBL" id="KAJ7753557.1"/>
    </source>
</evidence>